<sequence length="106" mass="11782">MSEIIDLGRPAATILAQTWDFLTTWISDSRHNSNTLDKALQQAFDPARWLFGPAALLVSGIHVALAASQVDNNSLLGLFCNYRGASYARMQSAYKLFLPEEREPLL</sequence>
<organism evidence="1 2">
    <name type="scientific">Aspergillus pseudoviridinutans</name>
    <dbReference type="NCBI Taxonomy" id="1517512"/>
    <lineage>
        <taxon>Eukaryota</taxon>
        <taxon>Fungi</taxon>
        <taxon>Dikarya</taxon>
        <taxon>Ascomycota</taxon>
        <taxon>Pezizomycotina</taxon>
        <taxon>Eurotiomycetes</taxon>
        <taxon>Eurotiomycetidae</taxon>
        <taxon>Eurotiales</taxon>
        <taxon>Aspergillaceae</taxon>
        <taxon>Aspergillus</taxon>
        <taxon>Aspergillus subgen. Fumigati</taxon>
    </lineage>
</organism>
<reference evidence="1 2" key="1">
    <citation type="submission" date="2018-10" db="EMBL/GenBank/DDBJ databases">
        <title>Pan-genome distribution and transcriptional activeness of fungal secondary metabolism genes in Aspergillus section Fumigati.</title>
        <authorList>
            <person name="Takahashi H."/>
            <person name="Umemura M."/>
            <person name="Ninomiya A."/>
            <person name="Kusuya Y."/>
            <person name="Urayama S."/>
            <person name="Shimizu M."/>
            <person name="Watanabe A."/>
            <person name="Kamei K."/>
            <person name="Yaguchi T."/>
            <person name="Hagiwara D."/>
        </authorList>
    </citation>
    <scope>NUCLEOTIDE SEQUENCE [LARGE SCALE GENOMIC DNA]</scope>
    <source>
        <strain evidence="1 2">IFM 55266</strain>
    </source>
</reference>
<dbReference type="GeneID" id="67002417"/>
<dbReference type="EMBL" id="BHVY01000003">
    <property type="protein sequence ID" value="GIJ84950.1"/>
    <property type="molecule type" value="Genomic_DNA"/>
</dbReference>
<evidence type="ECO:0000313" key="2">
    <source>
        <dbReference type="Proteomes" id="UP001043456"/>
    </source>
</evidence>
<keyword evidence="2" id="KW-1185">Reference proteome</keyword>
<evidence type="ECO:0000313" key="1">
    <source>
        <dbReference type="EMBL" id="GIJ84950.1"/>
    </source>
</evidence>
<accession>A0A9P3B6L9</accession>
<dbReference type="RefSeq" id="XP_043155697.1">
    <property type="nucleotide sequence ID" value="XM_043299762.1"/>
</dbReference>
<dbReference type="AlphaFoldDB" id="A0A9P3B6L9"/>
<dbReference type="Proteomes" id="UP001043456">
    <property type="component" value="Unassembled WGS sequence"/>
</dbReference>
<proteinExistence type="predicted"/>
<gene>
    <name evidence="1" type="ORF">Asppvi_003805</name>
</gene>
<protein>
    <submittedName>
        <fullName evidence="1">Uncharacterized protein</fullName>
    </submittedName>
</protein>
<comment type="caution">
    <text evidence="1">The sequence shown here is derived from an EMBL/GenBank/DDBJ whole genome shotgun (WGS) entry which is preliminary data.</text>
</comment>
<dbReference type="OrthoDB" id="194358at2759"/>
<name>A0A9P3B6L9_9EURO</name>